<feature type="compositionally biased region" description="Basic and acidic residues" evidence="1">
    <location>
        <begin position="1"/>
        <end position="16"/>
    </location>
</feature>
<feature type="compositionally biased region" description="Low complexity" evidence="1">
    <location>
        <begin position="17"/>
        <end position="30"/>
    </location>
</feature>
<feature type="region of interest" description="Disordered" evidence="1">
    <location>
        <begin position="180"/>
        <end position="338"/>
    </location>
</feature>
<dbReference type="RefSeq" id="WP_246558888.1">
    <property type="nucleotide sequence ID" value="NZ_BMUJ01000006.1"/>
</dbReference>
<proteinExistence type="predicted"/>
<name>A0ABW1Y6X5_STRPL</name>
<evidence type="ECO:0000313" key="3">
    <source>
        <dbReference type="Proteomes" id="UP001596321"/>
    </source>
</evidence>
<dbReference type="EMBL" id="JBHSUW010000001">
    <property type="protein sequence ID" value="MFC6506350.1"/>
    <property type="molecule type" value="Genomic_DNA"/>
</dbReference>
<gene>
    <name evidence="2" type="ORF">ACFQFF_34100</name>
</gene>
<comment type="caution">
    <text evidence="2">The sequence shown here is derived from an EMBL/GenBank/DDBJ whole genome shotgun (WGS) entry which is preliminary data.</text>
</comment>
<feature type="region of interest" description="Disordered" evidence="1">
    <location>
        <begin position="1"/>
        <end position="36"/>
    </location>
</feature>
<evidence type="ECO:0000256" key="1">
    <source>
        <dbReference type="SAM" id="MobiDB-lite"/>
    </source>
</evidence>
<dbReference type="Proteomes" id="UP001596321">
    <property type="component" value="Unassembled WGS sequence"/>
</dbReference>
<sequence>MSTRREDGPGRKDGDRGPVPVGSAGSAGSAEDAPSVGPVESVLDLLYAAPPSDFVSLRERHAGAARSAGRKEDARRLHAARRPTLAAWAANLLTRSLPEESRRFLELGRALREAYRALDADGLKELSAQRRSVVTALSRQAADLAREAGHPLSEGARREVESTLLAVLADPAAAEQWAGGRLTGSLTPPSEFPSGGGRSGPAPRERPTRPHDPPGGPARDELAERRRRRRQEEQARAQRAAERAAREAHDRRAEREDADAASRRAGDAVDRAREEVSAAERRLREAHAELARAERELGTAREREHTTAQALDRAEREARDAAREADRTAGRAERDPRD</sequence>
<keyword evidence="3" id="KW-1185">Reference proteome</keyword>
<protein>
    <submittedName>
        <fullName evidence="2">Uncharacterized protein</fullName>
    </submittedName>
</protein>
<organism evidence="2 3">
    <name type="scientific">Streptomyces plicatus</name>
    <dbReference type="NCBI Taxonomy" id="1922"/>
    <lineage>
        <taxon>Bacteria</taxon>
        <taxon>Bacillati</taxon>
        <taxon>Actinomycetota</taxon>
        <taxon>Actinomycetes</taxon>
        <taxon>Kitasatosporales</taxon>
        <taxon>Streptomycetaceae</taxon>
        <taxon>Streptomyces</taxon>
        <taxon>Streptomyces rochei group</taxon>
    </lineage>
</organism>
<evidence type="ECO:0000313" key="2">
    <source>
        <dbReference type="EMBL" id="MFC6506350.1"/>
    </source>
</evidence>
<reference evidence="3" key="1">
    <citation type="journal article" date="2019" name="Int. J. Syst. Evol. Microbiol.">
        <title>The Global Catalogue of Microorganisms (GCM) 10K type strain sequencing project: providing services to taxonomists for standard genome sequencing and annotation.</title>
        <authorList>
            <consortium name="The Broad Institute Genomics Platform"/>
            <consortium name="The Broad Institute Genome Sequencing Center for Infectious Disease"/>
            <person name="Wu L."/>
            <person name="Ma J."/>
        </authorList>
    </citation>
    <scope>NUCLEOTIDE SEQUENCE [LARGE SCALE GENOMIC DNA]</scope>
    <source>
        <strain evidence="3">JCM 4504</strain>
    </source>
</reference>
<accession>A0ABW1Y6X5</accession>
<feature type="compositionally biased region" description="Basic and acidic residues" evidence="1">
    <location>
        <begin position="203"/>
        <end position="338"/>
    </location>
</feature>